<dbReference type="Pfam" id="PF00746">
    <property type="entry name" value="Gram_pos_anchor"/>
    <property type="match status" value="1"/>
</dbReference>
<dbReference type="EMBL" id="FIGZ01000042">
    <property type="protein sequence ID" value="CYV22156.1"/>
    <property type="molecule type" value="Genomic_DNA"/>
</dbReference>
<evidence type="ECO:0000256" key="7">
    <source>
        <dbReference type="SAM" id="MobiDB-lite"/>
    </source>
</evidence>
<dbReference type="Pfam" id="PF18884">
    <property type="entry name" value="TSP3_bac"/>
    <property type="match status" value="1"/>
</dbReference>
<evidence type="ECO:0000256" key="6">
    <source>
        <dbReference type="ARBA" id="ARBA00023088"/>
    </source>
</evidence>
<evidence type="ECO:0000313" key="10">
    <source>
        <dbReference type="EMBL" id="CYV22156.1"/>
    </source>
</evidence>
<proteinExistence type="predicted"/>
<evidence type="ECO:0000256" key="2">
    <source>
        <dbReference type="ARBA" id="ARBA00022512"/>
    </source>
</evidence>
<dbReference type="NCBIfam" id="TIGR01167">
    <property type="entry name" value="LPXTG_anchor"/>
    <property type="match status" value="1"/>
</dbReference>
<feature type="compositionally biased region" description="Acidic residues" evidence="7">
    <location>
        <begin position="1"/>
        <end position="16"/>
    </location>
</feature>
<keyword evidence="8" id="KW-0812">Transmembrane</keyword>
<keyword evidence="2" id="KW-0134">Cell wall</keyword>
<reference evidence="10 11" key="1">
    <citation type="submission" date="2016-02" db="EMBL/GenBank/DDBJ databases">
        <authorList>
            <consortium name="Pathogen Informatics"/>
        </authorList>
    </citation>
    <scope>NUCLEOTIDE SEQUENCE [LARGE SCALE GENOMIC DNA]</scope>
    <source>
        <strain evidence="10 11">LSS44</strain>
    </source>
</reference>
<dbReference type="InterPro" id="IPR019931">
    <property type="entry name" value="LPXTG_anchor"/>
</dbReference>
<feature type="transmembrane region" description="Helical" evidence="8">
    <location>
        <begin position="61"/>
        <end position="79"/>
    </location>
</feature>
<gene>
    <name evidence="10" type="ORF">ERS132406_02107</name>
</gene>
<dbReference type="AlphaFoldDB" id="A0A0Z8HRU6"/>
<dbReference type="InterPro" id="IPR059100">
    <property type="entry name" value="TSP3_bac"/>
</dbReference>
<feature type="region of interest" description="Disordered" evidence="7">
    <location>
        <begin position="1"/>
        <end position="56"/>
    </location>
</feature>
<evidence type="ECO:0000256" key="4">
    <source>
        <dbReference type="ARBA" id="ARBA00022729"/>
    </source>
</evidence>
<keyword evidence="8" id="KW-1133">Transmembrane helix</keyword>
<feature type="domain" description="Gram-positive cocci surface proteins LPxTG" evidence="9">
    <location>
        <begin position="52"/>
        <end position="87"/>
    </location>
</feature>
<evidence type="ECO:0000256" key="3">
    <source>
        <dbReference type="ARBA" id="ARBA00022525"/>
    </source>
</evidence>
<evidence type="ECO:0000256" key="5">
    <source>
        <dbReference type="ARBA" id="ARBA00022837"/>
    </source>
</evidence>
<sequence>MPDVTDTDDDNDGISDEVEKEKGTDPKVPNAGVTVTPKSTETKATKSTTAQLPNTGETSTVAVSALGVGMLIATLALAGKRRKKGEE</sequence>
<evidence type="ECO:0000256" key="8">
    <source>
        <dbReference type="SAM" id="Phobius"/>
    </source>
</evidence>
<keyword evidence="8" id="KW-0472">Membrane</keyword>
<comment type="subcellular location">
    <subcellularLocation>
        <location evidence="1">Secreted</location>
    </subcellularLocation>
</comment>
<dbReference type="PROSITE" id="PS50847">
    <property type="entry name" value="GRAM_POS_ANCHORING"/>
    <property type="match status" value="1"/>
</dbReference>
<dbReference type="Proteomes" id="UP000072083">
    <property type="component" value="Unassembled WGS sequence"/>
</dbReference>
<keyword evidence="4" id="KW-0732">Signal</keyword>
<keyword evidence="5" id="KW-0106">Calcium</keyword>
<evidence type="ECO:0000256" key="1">
    <source>
        <dbReference type="ARBA" id="ARBA00004613"/>
    </source>
</evidence>
<protein>
    <submittedName>
        <fullName evidence="10">MucBP domain protein</fullName>
    </submittedName>
</protein>
<keyword evidence="3" id="KW-0964">Secreted</keyword>
<name>A0A0Z8HRU6_STRSU</name>
<evidence type="ECO:0000259" key="9">
    <source>
        <dbReference type="PROSITE" id="PS50847"/>
    </source>
</evidence>
<keyword evidence="6" id="KW-0572">Peptidoglycan-anchor</keyword>
<accession>A0A0Z8HRU6</accession>
<evidence type="ECO:0000313" key="11">
    <source>
        <dbReference type="Proteomes" id="UP000072083"/>
    </source>
</evidence>
<organism evidence="10 11">
    <name type="scientific">Streptococcus suis</name>
    <dbReference type="NCBI Taxonomy" id="1307"/>
    <lineage>
        <taxon>Bacteria</taxon>
        <taxon>Bacillati</taxon>
        <taxon>Bacillota</taxon>
        <taxon>Bacilli</taxon>
        <taxon>Lactobacillales</taxon>
        <taxon>Streptococcaceae</taxon>
        <taxon>Streptococcus</taxon>
    </lineage>
</organism>